<evidence type="ECO:0000313" key="4">
    <source>
        <dbReference type="Proteomes" id="UP000002668"/>
    </source>
</evidence>
<keyword evidence="1" id="KW-0853">WD repeat</keyword>
<dbReference type="PANTHER" id="PTHR44472">
    <property type="entry name" value="DDB1- AND CUL4-ASSOCIATED FACTOR 4-RELATED"/>
    <property type="match status" value="1"/>
</dbReference>
<dbReference type="GeneID" id="13284849"/>
<dbReference type="VEuPathDB" id="FungiDB:LEMA_P032640.1"/>
<dbReference type="Gene3D" id="2.130.10.10">
    <property type="entry name" value="YVTN repeat-like/Quinoprotein amine dehydrogenase"/>
    <property type="match status" value="1"/>
</dbReference>
<protein>
    <recommendedName>
        <fullName evidence="5">Myocyte-specific enhancer factor 2d</fullName>
    </recommendedName>
</protein>
<dbReference type="OrthoDB" id="128867at2759"/>
<dbReference type="eggNOG" id="ENOG502SVIC">
    <property type="taxonomic scope" value="Eukaryota"/>
</dbReference>
<dbReference type="InterPro" id="IPR036322">
    <property type="entry name" value="WD40_repeat_dom_sf"/>
</dbReference>
<dbReference type="OMA" id="SCWNGGI"/>
<dbReference type="InterPro" id="IPR015943">
    <property type="entry name" value="WD40/YVTN_repeat-like_dom_sf"/>
</dbReference>
<dbReference type="EMBL" id="FP929116">
    <property type="protein sequence ID" value="CBX93590.1"/>
    <property type="molecule type" value="Genomic_DNA"/>
</dbReference>
<dbReference type="InParanoid" id="E4ZQB5"/>
<evidence type="ECO:0008006" key="5">
    <source>
        <dbReference type="Google" id="ProtNLM"/>
    </source>
</evidence>
<dbReference type="InterPro" id="IPR052254">
    <property type="entry name" value="CUL4-DDB1_E3_ligase_receptor"/>
</dbReference>
<gene>
    <name evidence="3" type="ORF">LEMA_P032640.1</name>
</gene>
<dbReference type="PANTHER" id="PTHR44472:SF1">
    <property type="entry name" value="DDB1 AND CUL4 ASSOCIATED FACTOR 4"/>
    <property type="match status" value="1"/>
</dbReference>
<dbReference type="AlphaFoldDB" id="E4ZQB5"/>
<reference evidence="4" key="1">
    <citation type="journal article" date="2011" name="Nat. Commun.">
        <title>Effector diversification within compartments of the Leptosphaeria maculans genome affected by Repeat-Induced Point mutations.</title>
        <authorList>
            <person name="Rouxel T."/>
            <person name="Grandaubert J."/>
            <person name="Hane J.K."/>
            <person name="Hoede C."/>
            <person name="van de Wouw A.P."/>
            <person name="Couloux A."/>
            <person name="Dominguez V."/>
            <person name="Anthouard V."/>
            <person name="Bally P."/>
            <person name="Bourras S."/>
            <person name="Cozijnsen A.J."/>
            <person name="Ciuffetti L.M."/>
            <person name="Degrave A."/>
            <person name="Dilmaghani A."/>
            <person name="Duret L."/>
            <person name="Fudal I."/>
            <person name="Goodwin S.B."/>
            <person name="Gout L."/>
            <person name="Glaser N."/>
            <person name="Linglin J."/>
            <person name="Kema G.H.J."/>
            <person name="Lapalu N."/>
            <person name="Lawrence C.B."/>
            <person name="May K."/>
            <person name="Meyer M."/>
            <person name="Ollivier B."/>
            <person name="Poulain J."/>
            <person name="Schoch C.L."/>
            <person name="Simon A."/>
            <person name="Spatafora J.W."/>
            <person name="Stachowiak A."/>
            <person name="Turgeon B.G."/>
            <person name="Tyler B.M."/>
            <person name="Vincent D."/>
            <person name="Weissenbach J."/>
            <person name="Amselem J."/>
            <person name="Quesneville H."/>
            <person name="Oliver R.P."/>
            <person name="Wincker P."/>
            <person name="Balesdent M.-H."/>
            <person name="Howlett B.J."/>
        </authorList>
    </citation>
    <scope>NUCLEOTIDE SEQUENCE [LARGE SCALE GENOMIC DNA]</scope>
    <source>
        <strain evidence="4">JN3 / isolate v23.1.3 / race Av1-4-5-6-7-8</strain>
    </source>
</reference>
<keyword evidence="2" id="KW-0677">Repeat</keyword>
<proteinExistence type="predicted"/>
<dbReference type="GO" id="GO:0080008">
    <property type="term" value="C:Cul4-RING E3 ubiquitin ligase complex"/>
    <property type="evidence" value="ECO:0007669"/>
    <property type="project" value="TreeGrafter"/>
</dbReference>
<dbReference type="Proteomes" id="UP000002668">
    <property type="component" value="Genome"/>
</dbReference>
<name>E4ZQB5_LEPMJ</name>
<evidence type="ECO:0000256" key="1">
    <source>
        <dbReference type="ARBA" id="ARBA00022574"/>
    </source>
</evidence>
<evidence type="ECO:0000256" key="2">
    <source>
        <dbReference type="ARBA" id="ARBA00022737"/>
    </source>
</evidence>
<accession>E4ZQB5</accession>
<dbReference type="STRING" id="985895.E4ZQB5"/>
<evidence type="ECO:0000313" key="3">
    <source>
        <dbReference type="EMBL" id="CBX93590.1"/>
    </source>
</evidence>
<sequence>MNGQAIPGFYYDTEKKKYFKIQGAAASRDLDLKYSAENIRKRQRVEHIEKLAAVRINKNRKERVVLRNASNLVQTCMQRESGRNRPTLYTQCLHPTAYMSGVKSIPDRVLDRHGSAIGLFARDASTKAIISVHGDNRIMYNDFEPQITRASPVSHVEDEWRQPPSGYSHDLAIETEVLRTPSAVSSITHLPTTGQVVVTTYGGPGPAVLLISDPGPDQQFADLQFTPRDCTTIWGVAARPTSNTWESPHSITNSIAAADIEHLAVAASNYLLMFSRDKSSAWHSESPLKGLSSPILSLDWISHSTVAMGCRDGKVLLHDIRSRGSSHILTHPQPVTKIKRADDPTRLICSGLQNSLYLYDIRSARPRSSHDKAHTHNPDSHYNKTYFSTLDASGPARSKKKQKLDYNNAANWSQPLLTFQHYNLDDAHLDIAVNVPLGLVAAAQDAQTDVAIRVSNIYTGKVLREFKRSIDRGKYGVKKGGSSSIQTLMFVDDGDGGGCELWSNWEGGIARFRW</sequence>
<dbReference type="SMART" id="SM00320">
    <property type="entry name" value="WD40"/>
    <property type="match status" value="2"/>
</dbReference>
<dbReference type="InterPro" id="IPR001680">
    <property type="entry name" value="WD40_rpt"/>
</dbReference>
<organism evidence="4">
    <name type="scientific">Leptosphaeria maculans (strain JN3 / isolate v23.1.3 / race Av1-4-5-6-7-8)</name>
    <name type="common">Blackleg fungus</name>
    <name type="synonym">Phoma lingam</name>
    <dbReference type="NCBI Taxonomy" id="985895"/>
    <lineage>
        <taxon>Eukaryota</taxon>
        <taxon>Fungi</taxon>
        <taxon>Dikarya</taxon>
        <taxon>Ascomycota</taxon>
        <taxon>Pezizomycotina</taxon>
        <taxon>Dothideomycetes</taxon>
        <taxon>Pleosporomycetidae</taxon>
        <taxon>Pleosporales</taxon>
        <taxon>Pleosporineae</taxon>
        <taxon>Leptosphaeriaceae</taxon>
        <taxon>Plenodomus</taxon>
        <taxon>Plenodomus lingam/Leptosphaeria maculans species complex</taxon>
    </lineage>
</organism>
<dbReference type="SUPFAM" id="SSF50978">
    <property type="entry name" value="WD40 repeat-like"/>
    <property type="match status" value="1"/>
</dbReference>
<dbReference type="RefSeq" id="XP_003837030.1">
    <property type="nucleotide sequence ID" value="XM_003836982.1"/>
</dbReference>
<keyword evidence="4" id="KW-1185">Reference proteome</keyword>
<dbReference type="HOGENOM" id="CLU_613968_0_0_1"/>